<name>A0ABW1UQU9_9LACO</name>
<dbReference type="InterPro" id="IPR008463">
    <property type="entry name" value="CtsR"/>
</dbReference>
<sequence>MAGQNISDIIEAYLKQILAAEQQIEINRSEVAAQFNCVPSQINYVIKTRFTTQQGYLVESKRGGGGYIRIEKMQFCDQDHYLNRLIAAIGAQITLPRTLMVLQQLIESELISEREARLIATMLTDEALRIKDQTAAETVRANLLSALLDGLRYR</sequence>
<evidence type="ECO:0000256" key="3">
    <source>
        <dbReference type="ARBA" id="ARBA00022491"/>
    </source>
</evidence>
<dbReference type="Gene3D" id="3.30.56.130">
    <property type="entry name" value="Transcriptional regulator CtsR, winged HTH domain"/>
    <property type="match status" value="1"/>
</dbReference>
<dbReference type="Pfam" id="PF05848">
    <property type="entry name" value="CtsR"/>
    <property type="match status" value="1"/>
</dbReference>
<dbReference type="Pfam" id="PF17727">
    <property type="entry name" value="CtsR_C"/>
    <property type="match status" value="1"/>
</dbReference>
<evidence type="ECO:0000259" key="8">
    <source>
        <dbReference type="Pfam" id="PF05848"/>
    </source>
</evidence>
<keyword evidence="3 7" id="KW-0678">Repressor</keyword>
<dbReference type="InterPro" id="IPR041473">
    <property type="entry name" value="CtsR_C"/>
</dbReference>
<keyword evidence="6 7" id="KW-0804">Transcription</keyword>
<evidence type="ECO:0000256" key="2">
    <source>
        <dbReference type="ARBA" id="ARBA00014129"/>
    </source>
</evidence>
<organism evidence="10 11">
    <name type="scientific">Lapidilactobacillus achengensis</name>
    <dbReference type="NCBI Taxonomy" id="2486000"/>
    <lineage>
        <taxon>Bacteria</taxon>
        <taxon>Bacillati</taxon>
        <taxon>Bacillota</taxon>
        <taxon>Bacilli</taxon>
        <taxon>Lactobacillales</taxon>
        <taxon>Lactobacillaceae</taxon>
        <taxon>Lapidilactobacillus</taxon>
    </lineage>
</organism>
<evidence type="ECO:0000256" key="5">
    <source>
        <dbReference type="ARBA" id="ARBA00023125"/>
    </source>
</evidence>
<protein>
    <recommendedName>
        <fullName evidence="2 7">Transcriptional regulator CtsR</fullName>
    </recommendedName>
</protein>
<dbReference type="InterPro" id="IPR041908">
    <property type="entry name" value="CtsR_C_sf"/>
</dbReference>
<keyword evidence="4 7" id="KW-0805">Transcription regulation</keyword>
<comment type="similarity">
    <text evidence="1 7">Belongs to the CtsR family.</text>
</comment>
<evidence type="ECO:0000256" key="7">
    <source>
        <dbReference type="PIRNR" id="PIRNR010607"/>
    </source>
</evidence>
<dbReference type="InterPro" id="IPR041902">
    <property type="entry name" value="CtsR_N_sf"/>
</dbReference>
<feature type="domain" description="CtsR N-terminal HTH" evidence="8">
    <location>
        <begin position="5"/>
        <end position="73"/>
    </location>
</feature>
<comment type="caution">
    <text evidence="10">The sequence shown here is derived from an EMBL/GenBank/DDBJ whole genome shotgun (WGS) entry which is preliminary data.</text>
</comment>
<reference evidence="11" key="1">
    <citation type="journal article" date="2019" name="Int. J. Syst. Evol. Microbiol.">
        <title>The Global Catalogue of Microorganisms (GCM) 10K type strain sequencing project: providing services to taxonomists for standard genome sequencing and annotation.</title>
        <authorList>
            <consortium name="The Broad Institute Genomics Platform"/>
            <consortium name="The Broad Institute Genome Sequencing Center for Infectious Disease"/>
            <person name="Wu L."/>
            <person name="Ma J."/>
        </authorList>
    </citation>
    <scope>NUCLEOTIDE SEQUENCE [LARGE SCALE GENOMIC DNA]</scope>
    <source>
        <strain evidence="11">CCM 8897</strain>
    </source>
</reference>
<keyword evidence="11" id="KW-1185">Reference proteome</keyword>
<evidence type="ECO:0000256" key="6">
    <source>
        <dbReference type="ARBA" id="ARBA00023163"/>
    </source>
</evidence>
<evidence type="ECO:0000256" key="1">
    <source>
        <dbReference type="ARBA" id="ARBA00010189"/>
    </source>
</evidence>
<gene>
    <name evidence="10" type="ORF">ACFQHW_12430</name>
</gene>
<evidence type="ECO:0000256" key="4">
    <source>
        <dbReference type="ARBA" id="ARBA00023015"/>
    </source>
</evidence>
<evidence type="ECO:0000313" key="10">
    <source>
        <dbReference type="EMBL" id="MFC6316367.1"/>
    </source>
</evidence>
<dbReference type="RefSeq" id="WP_125600072.1">
    <property type="nucleotide sequence ID" value="NZ_JBHSSM010000038.1"/>
</dbReference>
<accession>A0ABW1UQU9</accession>
<dbReference type="Proteomes" id="UP001596310">
    <property type="component" value="Unassembled WGS sequence"/>
</dbReference>
<keyword evidence="5 7" id="KW-0238">DNA-binding</keyword>
<feature type="domain" description="CtsR C-terminal dimerization" evidence="9">
    <location>
        <begin position="78"/>
        <end position="148"/>
    </location>
</feature>
<evidence type="ECO:0000313" key="11">
    <source>
        <dbReference type="Proteomes" id="UP001596310"/>
    </source>
</evidence>
<dbReference type="EMBL" id="JBHSSM010000038">
    <property type="protein sequence ID" value="MFC6316367.1"/>
    <property type="molecule type" value="Genomic_DNA"/>
</dbReference>
<dbReference type="InterPro" id="IPR040465">
    <property type="entry name" value="CtsR_N"/>
</dbReference>
<dbReference type="PIRSF" id="PIRSF010607">
    <property type="entry name" value="Txn_repr_CtsR"/>
    <property type="match status" value="1"/>
</dbReference>
<dbReference type="Gene3D" id="1.10.1200.150">
    <property type="entry name" value="Transcriptional regulator CtsR, C-terminal domain"/>
    <property type="match status" value="1"/>
</dbReference>
<evidence type="ECO:0000259" key="9">
    <source>
        <dbReference type="Pfam" id="PF17727"/>
    </source>
</evidence>
<proteinExistence type="inferred from homology"/>